<gene>
    <name evidence="3" type="ORF">TH25_08185</name>
</gene>
<dbReference type="InterPro" id="IPR000868">
    <property type="entry name" value="Isochorismatase-like_dom"/>
</dbReference>
<reference evidence="3 4" key="1">
    <citation type="submission" date="2014-07" db="EMBL/GenBank/DDBJ databases">
        <title>Draft genome sequence of Thalassospira profundimaris S25-3-2.</title>
        <authorList>
            <person name="Lai Q."/>
            <person name="Shao Z."/>
        </authorList>
    </citation>
    <scope>NUCLEOTIDE SEQUENCE [LARGE SCALE GENOMIC DNA]</scope>
    <source>
        <strain evidence="3 4">S25-3-2</strain>
    </source>
</reference>
<dbReference type="OrthoDB" id="9791276at2"/>
<dbReference type="EMBL" id="JPWH01000005">
    <property type="protein sequence ID" value="RCK51661.1"/>
    <property type="molecule type" value="Genomic_DNA"/>
</dbReference>
<evidence type="ECO:0000313" key="4">
    <source>
        <dbReference type="Proteomes" id="UP000252517"/>
    </source>
</evidence>
<sequence length="189" mass="20014">MSVTVLDPKTALIVIDLQKGILAYPLAHSADDVLAKSVKLANEFRARKLPVVLVNVAGVAPGRNEQPPRSEDFPPGWADLAAELDSSPTDHKVTKKSWGAFTGTGLGDYLTGQGISQVVVCGIATSIGVESTARQAHELGFNVTLATDAMTDMSMDAHVNSVTRIFPRLGETGTTDEILACLEQEGGRK</sequence>
<dbReference type="Pfam" id="PF00857">
    <property type="entry name" value="Isochorismatase"/>
    <property type="match status" value="1"/>
</dbReference>
<name>A0A367XFX0_9PROT</name>
<dbReference type="SUPFAM" id="SSF52499">
    <property type="entry name" value="Isochorismatase-like hydrolases"/>
    <property type="match status" value="1"/>
</dbReference>
<protein>
    <submittedName>
        <fullName evidence="3">Hydrolase</fullName>
    </submittedName>
</protein>
<dbReference type="PANTHER" id="PTHR43540">
    <property type="entry name" value="PEROXYUREIDOACRYLATE/UREIDOACRYLATE AMIDOHYDROLASE-RELATED"/>
    <property type="match status" value="1"/>
</dbReference>
<proteinExistence type="predicted"/>
<keyword evidence="1 3" id="KW-0378">Hydrolase</keyword>
<dbReference type="AlphaFoldDB" id="A0A367XFX0"/>
<dbReference type="InterPro" id="IPR036380">
    <property type="entry name" value="Isochorismatase-like_sf"/>
</dbReference>
<dbReference type="CDD" id="cd00431">
    <property type="entry name" value="cysteine_hydrolases"/>
    <property type="match status" value="1"/>
</dbReference>
<dbReference type="Proteomes" id="UP000252517">
    <property type="component" value="Unassembled WGS sequence"/>
</dbReference>
<dbReference type="GO" id="GO:0016787">
    <property type="term" value="F:hydrolase activity"/>
    <property type="evidence" value="ECO:0007669"/>
    <property type="project" value="UniProtKB-KW"/>
</dbReference>
<accession>A0A367XFX0</accession>
<dbReference type="Gene3D" id="3.40.50.850">
    <property type="entry name" value="Isochorismatase-like"/>
    <property type="match status" value="1"/>
</dbReference>
<evidence type="ECO:0000313" key="3">
    <source>
        <dbReference type="EMBL" id="RCK51661.1"/>
    </source>
</evidence>
<comment type="caution">
    <text evidence="3">The sequence shown here is derived from an EMBL/GenBank/DDBJ whole genome shotgun (WGS) entry which is preliminary data.</text>
</comment>
<dbReference type="InterPro" id="IPR050272">
    <property type="entry name" value="Isochorismatase-like_hydrls"/>
</dbReference>
<evidence type="ECO:0000256" key="1">
    <source>
        <dbReference type="ARBA" id="ARBA00022801"/>
    </source>
</evidence>
<dbReference type="RefSeq" id="WP_114087852.1">
    <property type="nucleotide sequence ID" value="NZ_JPWH01000005.1"/>
</dbReference>
<organism evidence="3 4">
    <name type="scientific">Thalassospira profundimaris</name>
    <dbReference type="NCBI Taxonomy" id="502049"/>
    <lineage>
        <taxon>Bacteria</taxon>
        <taxon>Pseudomonadati</taxon>
        <taxon>Pseudomonadota</taxon>
        <taxon>Alphaproteobacteria</taxon>
        <taxon>Rhodospirillales</taxon>
        <taxon>Thalassospiraceae</taxon>
        <taxon>Thalassospira</taxon>
    </lineage>
</organism>
<evidence type="ECO:0000259" key="2">
    <source>
        <dbReference type="Pfam" id="PF00857"/>
    </source>
</evidence>
<feature type="domain" description="Isochorismatase-like" evidence="2">
    <location>
        <begin position="10"/>
        <end position="177"/>
    </location>
</feature>
<dbReference type="PANTHER" id="PTHR43540:SF7">
    <property type="entry name" value="ISOCHORISMATASE FAMILY PROTEIN YECD"/>
    <property type="match status" value="1"/>
</dbReference>